<sequence>MALLARIYRSDFHADFVGRRRAWYTVSGVVVAICIISMIVRGFSLGIEFSGGAVFQLPSNGGTVEQVEDTLANAGIDPSDSVIQQLETSHQFRVQTRTLTDQQTEQVTNTLAKQFSISDPDRNIAVSTVGSSWGSTITKKAIQGLIVFLILVVIYLSVRFEWKMAMAAMAALVHDLIVTMGVYSLVGFEVSPSTVIAVLTILGFSLYDTVVVFDRVRENTAGIATSTRRTYAESTNDALNETLVRSLNTSLIALIPVASLLFVGAGLLGAGTLKDLALAQFVGIASGTYSSLFFATPLLVDLKRSDPAVVALDARVARDRARRARSGEGLAADTSGAQAARVVGRGPRGLGDGDDGSDHLDGPGGSGAAGPGEGRDGGAWGEPVTAGVNIGGAARRPQPGAAPRRAGQRKPGRRGRPSGKKRR</sequence>
<evidence type="ECO:0000313" key="12">
    <source>
        <dbReference type="EMBL" id="MCK9876093.1"/>
    </source>
</evidence>
<dbReference type="SUPFAM" id="SSF82866">
    <property type="entry name" value="Multidrug efflux transporter AcrB transmembrane domain"/>
    <property type="match status" value="1"/>
</dbReference>
<keyword evidence="6 9" id="KW-1133">Transmembrane helix</keyword>
<evidence type="ECO:0000256" key="1">
    <source>
        <dbReference type="ARBA" id="ARBA00004651"/>
    </source>
</evidence>
<dbReference type="InterPro" id="IPR055344">
    <property type="entry name" value="SecD_SecF_C_bact"/>
</dbReference>
<feature type="region of interest" description="Disordered" evidence="10">
    <location>
        <begin position="322"/>
        <end position="423"/>
    </location>
</feature>
<comment type="function">
    <text evidence="9">Part of the Sec protein translocase complex. Interacts with the SecYEG preprotein conducting channel. SecDF uses the proton motive force (PMF) to complete protein translocation after the ATP-dependent function of SecA.</text>
</comment>
<comment type="subcellular location">
    <subcellularLocation>
        <location evidence="1 9">Cell membrane</location>
        <topology evidence="1 9">Multi-pass membrane protein</topology>
    </subcellularLocation>
</comment>
<dbReference type="Proteomes" id="UP001201873">
    <property type="component" value="Unassembled WGS sequence"/>
</dbReference>
<dbReference type="InterPro" id="IPR048634">
    <property type="entry name" value="SecD_SecF_C"/>
</dbReference>
<evidence type="ECO:0000259" key="11">
    <source>
        <dbReference type="Pfam" id="PF02355"/>
    </source>
</evidence>
<evidence type="ECO:0000256" key="6">
    <source>
        <dbReference type="ARBA" id="ARBA00022989"/>
    </source>
</evidence>
<reference evidence="12 13" key="1">
    <citation type="submission" date="2022-04" db="EMBL/GenBank/DDBJ databases">
        <title>Genome diversity in the genus Frankia.</title>
        <authorList>
            <person name="Carlos-Shanley C."/>
            <person name="Hahn D."/>
        </authorList>
    </citation>
    <scope>NUCLEOTIDE SEQUENCE [LARGE SCALE GENOMIC DNA]</scope>
    <source>
        <strain evidence="12 13">Ag45/Mut15</strain>
    </source>
</reference>
<comment type="caution">
    <text evidence="12">The sequence shown here is derived from an EMBL/GenBank/DDBJ whole genome shotgun (WGS) entry which is preliminary data.</text>
</comment>
<dbReference type="Pfam" id="PF02355">
    <property type="entry name" value="SecD_SecF_C"/>
    <property type="match status" value="1"/>
</dbReference>
<dbReference type="NCBIfam" id="TIGR00916">
    <property type="entry name" value="2A0604s01"/>
    <property type="match status" value="1"/>
</dbReference>
<evidence type="ECO:0000256" key="3">
    <source>
        <dbReference type="ARBA" id="ARBA00022475"/>
    </source>
</evidence>
<evidence type="ECO:0000256" key="10">
    <source>
        <dbReference type="SAM" id="MobiDB-lite"/>
    </source>
</evidence>
<dbReference type="NCBIfam" id="TIGR00966">
    <property type="entry name" value="transloc_SecF"/>
    <property type="match status" value="1"/>
</dbReference>
<keyword evidence="8 9" id="KW-0472">Membrane</keyword>
<dbReference type="HAMAP" id="MF_01464_B">
    <property type="entry name" value="SecF_B"/>
    <property type="match status" value="1"/>
</dbReference>
<dbReference type="InterPro" id="IPR022646">
    <property type="entry name" value="SecD/SecF_CS"/>
</dbReference>
<dbReference type="Gene3D" id="1.20.1640.10">
    <property type="entry name" value="Multidrug efflux transporter AcrB transmembrane domain"/>
    <property type="match status" value="1"/>
</dbReference>
<name>A0ABT0JYJ4_9ACTN</name>
<keyword evidence="5 9" id="KW-0653">Protein transport</keyword>
<evidence type="ECO:0000256" key="9">
    <source>
        <dbReference type="HAMAP-Rule" id="MF_01464"/>
    </source>
</evidence>
<dbReference type="InterPro" id="IPR022645">
    <property type="entry name" value="SecD/SecF_bac"/>
</dbReference>
<feature type="transmembrane region" description="Helical" evidence="9">
    <location>
        <begin position="251"/>
        <end position="271"/>
    </location>
</feature>
<dbReference type="EMBL" id="JALKFT010000007">
    <property type="protein sequence ID" value="MCK9876093.1"/>
    <property type="molecule type" value="Genomic_DNA"/>
</dbReference>
<evidence type="ECO:0000256" key="5">
    <source>
        <dbReference type="ARBA" id="ARBA00022927"/>
    </source>
</evidence>
<dbReference type="InterPro" id="IPR022813">
    <property type="entry name" value="SecD/SecF_arch_bac"/>
</dbReference>
<feature type="domain" description="Protein export membrane protein SecD/SecF C-terminal" evidence="11">
    <location>
        <begin position="122"/>
        <end position="304"/>
    </location>
</feature>
<feature type="compositionally biased region" description="Low complexity" evidence="10">
    <location>
        <begin position="391"/>
        <end position="405"/>
    </location>
</feature>
<dbReference type="InterPro" id="IPR005665">
    <property type="entry name" value="SecF_bac"/>
</dbReference>
<evidence type="ECO:0000256" key="7">
    <source>
        <dbReference type="ARBA" id="ARBA00023010"/>
    </source>
</evidence>
<keyword evidence="2 9" id="KW-0813">Transport</keyword>
<dbReference type="Pfam" id="PF07549">
    <property type="entry name" value="Sec_GG"/>
    <property type="match status" value="1"/>
</dbReference>
<feature type="transmembrane region" description="Helical" evidence="9">
    <location>
        <begin position="277"/>
        <end position="300"/>
    </location>
</feature>
<accession>A0ABT0JYJ4</accession>
<feature type="transmembrane region" description="Helical" evidence="9">
    <location>
        <begin position="194"/>
        <end position="213"/>
    </location>
</feature>
<evidence type="ECO:0000256" key="8">
    <source>
        <dbReference type="ARBA" id="ARBA00023136"/>
    </source>
</evidence>
<feature type="compositionally biased region" description="Gly residues" evidence="10">
    <location>
        <begin position="362"/>
        <end position="380"/>
    </location>
</feature>
<gene>
    <name evidence="9 12" type="primary">secF</name>
    <name evidence="12" type="ORF">MXD59_09940</name>
</gene>
<dbReference type="RefSeq" id="WP_248824434.1">
    <property type="nucleotide sequence ID" value="NZ_JALKFT010000007.1"/>
</dbReference>
<keyword evidence="7 9" id="KW-0811">Translocation</keyword>
<evidence type="ECO:0000256" key="4">
    <source>
        <dbReference type="ARBA" id="ARBA00022692"/>
    </source>
</evidence>
<dbReference type="PANTHER" id="PTHR30081">
    <property type="entry name" value="PROTEIN-EXPORT MEMBRANE PROTEIN SEC"/>
    <property type="match status" value="1"/>
</dbReference>
<comment type="similarity">
    <text evidence="9">Belongs to the SecD/SecF family. SecF subfamily.</text>
</comment>
<protein>
    <recommendedName>
        <fullName evidence="9">Protein-export membrane protein SecF</fullName>
    </recommendedName>
</protein>
<proteinExistence type="inferred from homology"/>
<feature type="transmembrane region" description="Helical" evidence="9">
    <location>
        <begin position="21"/>
        <end position="40"/>
    </location>
</feature>
<dbReference type="PRINTS" id="PR01755">
    <property type="entry name" value="SECFTRNLCASE"/>
</dbReference>
<evidence type="ECO:0000313" key="13">
    <source>
        <dbReference type="Proteomes" id="UP001201873"/>
    </source>
</evidence>
<feature type="transmembrane region" description="Helical" evidence="9">
    <location>
        <begin position="141"/>
        <end position="158"/>
    </location>
</feature>
<evidence type="ECO:0000256" key="2">
    <source>
        <dbReference type="ARBA" id="ARBA00022448"/>
    </source>
</evidence>
<keyword evidence="3 9" id="KW-1003">Cell membrane</keyword>
<keyword evidence="4 9" id="KW-0812">Transmembrane</keyword>
<dbReference type="PANTHER" id="PTHR30081:SF8">
    <property type="entry name" value="PROTEIN TRANSLOCASE SUBUNIT SECF"/>
    <property type="match status" value="1"/>
</dbReference>
<organism evidence="12 13">
    <name type="scientific">Frankia umida</name>
    <dbReference type="NCBI Taxonomy" id="573489"/>
    <lineage>
        <taxon>Bacteria</taxon>
        <taxon>Bacillati</taxon>
        <taxon>Actinomycetota</taxon>
        <taxon>Actinomycetes</taxon>
        <taxon>Frankiales</taxon>
        <taxon>Frankiaceae</taxon>
        <taxon>Frankia</taxon>
    </lineage>
</organism>
<comment type="subunit">
    <text evidence="9">Forms a complex with SecD. Part of the essential Sec protein translocation apparatus which comprises SecA, SecYEG and auxiliary proteins SecDF. Other proteins may also be involved.</text>
</comment>
<feature type="compositionally biased region" description="Basic residues" evidence="10">
    <location>
        <begin position="406"/>
        <end position="423"/>
    </location>
</feature>
<feature type="transmembrane region" description="Helical" evidence="9">
    <location>
        <begin position="165"/>
        <end position="188"/>
    </location>
</feature>
<keyword evidence="13" id="KW-1185">Reference proteome</keyword>